<evidence type="ECO:0000313" key="2">
    <source>
        <dbReference type="EMBL" id="WRT70146.1"/>
    </source>
</evidence>
<dbReference type="RefSeq" id="XP_062794885.1">
    <property type="nucleotide sequence ID" value="XM_062938834.1"/>
</dbReference>
<organism evidence="2 3">
    <name type="scientific">Kwoniella shivajii</name>
    <dbReference type="NCBI Taxonomy" id="564305"/>
    <lineage>
        <taxon>Eukaryota</taxon>
        <taxon>Fungi</taxon>
        <taxon>Dikarya</taxon>
        <taxon>Basidiomycota</taxon>
        <taxon>Agaricomycotina</taxon>
        <taxon>Tremellomycetes</taxon>
        <taxon>Tremellales</taxon>
        <taxon>Cryptococcaceae</taxon>
        <taxon>Kwoniella</taxon>
    </lineage>
</organism>
<evidence type="ECO:0000313" key="3">
    <source>
        <dbReference type="Proteomes" id="UP001329825"/>
    </source>
</evidence>
<dbReference type="EMBL" id="CP141890">
    <property type="protein sequence ID" value="WRT70146.1"/>
    <property type="molecule type" value="Genomic_DNA"/>
</dbReference>
<dbReference type="GeneID" id="87959270"/>
<sequence>MSDNNNSPNTTLDDSDVNWNYGGDAWGTNHTIDPLIGQYHEGTFHSTTVNQAWARLCWTGTDLIVYGAKRKNHALYTVVVDNGGIEWFDGQSDESQIQAQLYASQGLEWGNHQIVLTNMFKANMTTKDYVWFDIDYAQLSGWPIDCKDLPQNTVTPSGTIAPPITSSSMVNSAVSSTSQPFNSSSSSSSTSNDTSVSVNGTSTSNITSSANSTASLTKVATTANSSFTLTGAITVPSSIRPTTTITMSSSTSESPVPPTTVSNNSTVNSTGAPNAGMVLRPGSEGHLAFAMLLAALLMKWL</sequence>
<proteinExistence type="predicted"/>
<dbReference type="Gene3D" id="2.60.120.260">
    <property type="entry name" value="Galactose-binding domain-like"/>
    <property type="match status" value="1"/>
</dbReference>
<protein>
    <submittedName>
        <fullName evidence="2">Uncharacterized protein</fullName>
    </submittedName>
</protein>
<keyword evidence="3" id="KW-1185">Reference proteome</keyword>
<feature type="region of interest" description="Disordered" evidence="1">
    <location>
        <begin position="244"/>
        <end position="269"/>
    </location>
</feature>
<dbReference type="Proteomes" id="UP001329825">
    <property type="component" value="Chromosome 10"/>
</dbReference>
<gene>
    <name evidence="2" type="ORF">IL334_007140</name>
</gene>
<evidence type="ECO:0000256" key="1">
    <source>
        <dbReference type="SAM" id="MobiDB-lite"/>
    </source>
</evidence>
<accession>A0ABZ1DAZ8</accession>
<feature type="region of interest" description="Disordered" evidence="1">
    <location>
        <begin position="171"/>
        <end position="211"/>
    </location>
</feature>
<reference evidence="2 3" key="1">
    <citation type="submission" date="2024-01" db="EMBL/GenBank/DDBJ databases">
        <title>Comparative genomics of Cryptococcus and Kwoniella reveals pathogenesis evolution and contrasting modes of karyotype evolution via chromosome fusion or intercentromeric recombination.</title>
        <authorList>
            <person name="Coelho M.A."/>
            <person name="David-Palma M."/>
            <person name="Shea T."/>
            <person name="Bowers K."/>
            <person name="McGinley-Smith S."/>
            <person name="Mohammad A.W."/>
            <person name="Gnirke A."/>
            <person name="Yurkov A.M."/>
            <person name="Nowrousian M."/>
            <person name="Sun S."/>
            <person name="Cuomo C.A."/>
            <person name="Heitman J."/>
        </authorList>
    </citation>
    <scope>NUCLEOTIDE SEQUENCE [LARGE SCALE GENOMIC DNA]</scope>
    <source>
        <strain evidence="2">CBS 11374</strain>
    </source>
</reference>
<name>A0ABZ1DAZ8_9TREE</name>